<keyword evidence="1 5" id="KW-0547">Nucleotide-binding</keyword>
<dbReference type="GO" id="GO:0019781">
    <property type="term" value="F:NEDD8 activating enzyme activity"/>
    <property type="evidence" value="ECO:0007669"/>
    <property type="project" value="UniProtKB-UniRule"/>
</dbReference>
<dbReference type="GeneTree" id="ENSGT00550000074831"/>
<dbReference type="GO" id="GO:0045116">
    <property type="term" value="P:protein neddylation"/>
    <property type="evidence" value="ECO:0007669"/>
    <property type="project" value="UniProtKB-UniRule"/>
</dbReference>
<dbReference type="AlphaFoldDB" id="A0A7N8XDN5"/>
<reference evidence="7" key="2">
    <citation type="submission" date="2025-09" db="UniProtKB">
        <authorList>
            <consortium name="Ensembl"/>
        </authorList>
    </citation>
    <scope>IDENTIFICATION</scope>
</reference>
<dbReference type="GO" id="GO:0005634">
    <property type="term" value="C:nucleus"/>
    <property type="evidence" value="ECO:0007669"/>
    <property type="project" value="TreeGrafter"/>
</dbReference>
<keyword evidence="3 5" id="KW-0067">ATP-binding</keyword>
<dbReference type="PANTHER" id="PTHR10953">
    <property type="entry name" value="UBIQUITIN-ACTIVATING ENZYME E1"/>
    <property type="match status" value="1"/>
</dbReference>
<protein>
    <recommendedName>
        <fullName evidence="5">NEDD8-activating enzyme E1 catalytic subunit</fullName>
        <ecNumber evidence="5">6.2.1.64</ecNumber>
    </recommendedName>
</protein>
<feature type="domain" description="E2 binding" evidence="6">
    <location>
        <begin position="380"/>
        <end position="468"/>
    </location>
</feature>
<organism evidence="7 8">
    <name type="scientific">Mastacembelus armatus</name>
    <name type="common">zig-zag eel</name>
    <dbReference type="NCBI Taxonomy" id="205130"/>
    <lineage>
        <taxon>Eukaryota</taxon>
        <taxon>Metazoa</taxon>
        <taxon>Chordata</taxon>
        <taxon>Craniata</taxon>
        <taxon>Vertebrata</taxon>
        <taxon>Euteleostomi</taxon>
        <taxon>Actinopterygii</taxon>
        <taxon>Neopterygii</taxon>
        <taxon>Teleostei</taxon>
        <taxon>Neoteleostei</taxon>
        <taxon>Acanthomorphata</taxon>
        <taxon>Anabantaria</taxon>
        <taxon>Synbranchiformes</taxon>
        <taxon>Mastacembelidae</taxon>
        <taxon>Mastacembelus</taxon>
    </lineage>
</organism>
<evidence type="ECO:0000259" key="6">
    <source>
        <dbReference type="SMART" id="SM01181"/>
    </source>
</evidence>
<dbReference type="EC" id="6.2.1.64" evidence="5"/>
<evidence type="ECO:0000256" key="2">
    <source>
        <dbReference type="ARBA" id="ARBA00022786"/>
    </source>
</evidence>
<accession>A0A7N8XDN5</accession>
<sequence>MNLLLFSLFREKKRRRVVELTEKMVEDAGNGHTCEWEGRWNHIKKFLERSGPFTHPEFEPSTESLQFMLETCKILVIGAGGLGCELLKDLALSGFCNIHVVDMDTIDVSNLNRQFLFRPKDVGRPKADVAADFINSRIPGCCVVPHFKKIQDLDDAFYRQFHIIVCGLDSVVARRWMNGMLLSLLVYEDRVLDPSSIIPLIDGGTEGFKGNARVILPGMTACIDCTLELYPPQINFPMCTIASMPRLPEHCIEYVRILLWPKEKPFGDKQKIHLIIIIFLFLCVRICVLDGEALDGDDPEHLQWVYQRSLERAAQFSITGVTYRLTQAACATEVFKIASSAYIPLNNYMVFNDVDGLYTYTFEAERKENCSACSQVPLDLHFSPSSKLQEVLDYLTESASLQMKSPAITATVEGKNKTLYLQSVASIEQRTRQNLSKTLKELGLSDGQELAVADVTTPQTMLFRLCFTS</sequence>
<dbReference type="Pfam" id="PF08825">
    <property type="entry name" value="E2_bind"/>
    <property type="match status" value="1"/>
</dbReference>
<dbReference type="SMART" id="SM01181">
    <property type="entry name" value="E2_bind"/>
    <property type="match status" value="1"/>
</dbReference>
<dbReference type="InterPro" id="IPR033127">
    <property type="entry name" value="UBQ-activ_enz_E1_Cys_AS"/>
</dbReference>
<dbReference type="CDD" id="cd01488">
    <property type="entry name" value="Uba3_RUB"/>
    <property type="match status" value="1"/>
</dbReference>
<dbReference type="GO" id="GO:0005737">
    <property type="term" value="C:cytoplasm"/>
    <property type="evidence" value="ECO:0007669"/>
    <property type="project" value="TreeGrafter"/>
</dbReference>
<comment type="function">
    <text evidence="5">Catalytic subunit of the dimeric E1 enzyme, which activates NEDD8.</text>
</comment>
<dbReference type="FunFam" id="3.40.50.720:FF:000106">
    <property type="entry name" value="NEDD8-activating enzyme E1 catalytic subunit, putative"/>
    <property type="match status" value="1"/>
</dbReference>
<dbReference type="Proteomes" id="UP000261640">
    <property type="component" value="Unplaced"/>
</dbReference>
<feature type="active site" description="Glycyl thioester intermediate" evidence="4">
    <location>
        <position position="239"/>
    </location>
</feature>
<evidence type="ECO:0000313" key="8">
    <source>
        <dbReference type="Proteomes" id="UP000261640"/>
    </source>
</evidence>
<dbReference type="FunFam" id="3.10.290.20:FF:000001">
    <property type="entry name" value="NEDD8-activating enzyme E1 catalytic subunit, variant"/>
    <property type="match status" value="1"/>
</dbReference>
<dbReference type="InParanoid" id="A0A7N8XDN5"/>
<evidence type="ECO:0000256" key="1">
    <source>
        <dbReference type="ARBA" id="ARBA00022741"/>
    </source>
</evidence>
<dbReference type="Ensembl" id="ENSMAMT00000063645.1">
    <property type="protein sequence ID" value="ENSMAMP00000044180.1"/>
    <property type="gene ID" value="ENSMAMG00000020130.2"/>
</dbReference>
<dbReference type="GO" id="GO:0005524">
    <property type="term" value="F:ATP binding"/>
    <property type="evidence" value="ECO:0007669"/>
    <property type="project" value="UniProtKB-UniRule"/>
</dbReference>
<comment type="catalytic activity">
    <reaction evidence="5">
        <text>ATP + [NEDD8 protein] + [E1 NEDD8-activating enzyme]-L-cysteine = AMP + diphosphate + [E1 NEDD8-activating enzyme]-S-[NEDD8 protein]-yl-L-cysteine.</text>
        <dbReference type="EC" id="6.2.1.64"/>
    </reaction>
</comment>
<dbReference type="UniPathway" id="UPA00885"/>
<evidence type="ECO:0000256" key="3">
    <source>
        <dbReference type="ARBA" id="ARBA00022840"/>
    </source>
</evidence>
<reference evidence="7" key="1">
    <citation type="submission" date="2025-08" db="UniProtKB">
        <authorList>
            <consortium name="Ensembl"/>
        </authorList>
    </citation>
    <scope>IDENTIFICATION</scope>
</reference>
<proteinExistence type="inferred from homology"/>
<dbReference type="Pfam" id="PF00899">
    <property type="entry name" value="ThiF"/>
    <property type="match status" value="1"/>
</dbReference>
<evidence type="ECO:0000313" key="7">
    <source>
        <dbReference type="Ensembl" id="ENSMAMP00000044180.1"/>
    </source>
</evidence>
<keyword evidence="5" id="KW-0436">Ligase</keyword>
<dbReference type="InterPro" id="IPR000594">
    <property type="entry name" value="ThiF_NAD_FAD-bd"/>
</dbReference>
<dbReference type="Gene3D" id="3.10.290.20">
    <property type="entry name" value="Ubiquitin-like 2 activating enzyme e1b. Chain: B, domain 3"/>
    <property type="match status" value="1"/>
</dbReference>
<dbReference type="FunFam" id="3.50.50.80:FF:000002">
    <property type="entry name" value="SUMO-activating enzyme subunit 2"/>
    <property type="match status" value="1"/>
</dbReference>
<dbReference type="SUPFAM" id="SSF69572">
    <property type="entry name" value="Activating enzymes of the ubiquitin-like proteins"/>
    <property type="match status" value="1"/>
</dbReference>
<comment type="pathway">
    <text evidence="5">Protein modification; protein neddylation.</text>
</comment>
<evidence type="ECO:0000256" key="5">
    <source>
        <dbReference type="RuleBase" id="RU368009"/>
    </source>
</evidence>
<dbReference type="InterPro" id="IPR045886">
    <property type="entry name" value="ThiF/MoeB/HesA"/>
</dbReference>
<dbReference type="PROSITE" id="PS00865">
    <property type="entry name" value="UBIQUITIN_ACTIVAT_2"/>
    <property type="match status" value="1"/>
</dbReference>
<evidence type="ECO:0000256" key="4">
    <source>
        <dbReference type="PROSITE-ProRule" id="PRU10132"/>
    </source>
</evidence>
<comment type="similarity">
    <text evidence="5">Belongs to the ubiquitin-activating E1 family. UBA3 subfamily.</text>
</comment>
<dbReference type="InterPro" id="IPR014929">
    <property type="entry name" value="E2-binding"/>
</dbReference>
<keyword evidence="8" id="KW-1185">Reference proteome</keyword>
<keyword evidence="2 5" id="KW-0833">Ubl conjugation pathway</keyword>
<name>A0A7N8XDN5_9TELE</name>
<dbReference type="Gene3D" id="3.40.50.720">
    <property type="entry name" value="NAD(P)-binding Rossmann-like Domain"/>
    <property type="match status" value="1"/>
</dbReference>
<dbReference type="InterPro" id="IPR030468">
    <property type="entry name" value="Uba3_N"/>
</dbReference>
<dbReference type="InterPro" id="IPR035985">
    <property type="entry name" value="Ubiquitin-activating_enz"/>
</dbReference>
<dbReference type="PANTHER" id="PTHR10953:SF6">
    <property type="entry name" value="NEDD8-ACTIVATING ENZYME E1 CATALYTIC SUBUNIT"/>
    <property type="match status" value="1"/>
</dbReference>